<evidence type="ECO:0000313" key="4">
    <source>
        <dbReference type="EMBL" id="MDI5967711.1"/>
    </source>
</evidence>
<dbReference type="Pfam" id="PF07228">
    <property type="entry name" value="SpoIIE"/>
    <property type="match status" value="1"/>
</dbReference>
<dbReference type="PANTHER" id="PTHR43156">
    <property type="entry name" value="STAGE II SPORULATION PROTEIN E-RELATED"/>
    <property type="match status" value="1"/>
</dbReference>
<dbReference type="SUPFAM" id="SSF55785">
    <property type="entry name" value="PYP-like sensor domain (PAS domain)"/>
    <property type="match status" value="2"/>
</dbReference>
<dbReference type="PROSITE" id="PS50112">
    <property type="entry name" value="PAS"/>
    <property type="match status" value="1"/>
</dbReference>
<gene>
    <name evidence="4" type="ORF">POF43_034170</name>
</gene>
<evidence type="ECO:0000256" key="1">
    <source>
        <dbReference type="ARBA" id="ARBA00022801"/>
    </source>
</evidence>
<evidence type="ECO:0000256" key="2">
    <source>
        <dbReference type="SAM" id="MobiDB-lite"/>
    </source>
</evidence>
<dbReference type="Gene3D" id="3.30.450.20">
    <property type="entry name" value="PAS domain"/>
    <property type="match status" value="2"/>
</dbReference>
<dbReference type="InterPro" id="IPR000014">
    <property type="entry name" value="PAS"/>
</dbReference>
<keyword evidence="1" id="KW-0378">Hydrolase</keyword>
<reference evidence="4 5" key="1">
    <citation type="submission" date="2023-05" db="EMBL/GenBank/DDBJ databases">
        <title>Streptantibioticus silvisoli sp. nov., acidotolerant actinomycetes 1 from pine litter.</title>
        <authorList>
            <person name="Swiecimska M."/>
            <person name="Golinska P."/>
            <person name="Sangal V."/>
            <person name="Wachnowicz B."/>
            <person name="Goodfellow M."/>
        </authorList>
    </citation>
    <scope>NUCLEOTIDE SEQUENCE [LARGE SCALE GENOMIC DNA]</scope>
    <source>
        <strain evidence="4 5">SL54</strain>
    </source>
</reference>
<dbReference type="Gene3D" id="3.30.450.40">
    <property type="match status" value="1"/>
</dbReference>
<dbReference type="Pfam" id="PF13185">
    <property type="entry name" value="GAF_2"/>
    <property type="match status" value="1"/>
</dbReference>
<dbReference type="InterPro" id="IPR029016">
    <property type="entry name" value="GAF-like_dom_sf"/>
</dbReference>
<dbReference type="InterPro" id="IPR003018">
    <property type="entry name" value="GAF"/>
</dbReference>
<evidence type="ECO:0000259" key="3">
    <source>
        <dbReference type="PROSITE" id="PS50112"/>
    </source>
</evidence>
<dbReference type="Pfam" id="PF00989">
    <property type="entry name" value="PAS"/>
    <property type="match status" value="1"/>
</dbReference>
<dbReference type="Gene3D" id="3.60.40.10">
    <property type="entry name" value="PPM-type phosphatase domain"/>
    <property type="match status" value="1"/>
</dbReference>
<dbReference type="SMART" id="SM00065">
    <property type="entry name" value="GAF"/>
    <property type="match status" value="1"/>
</dbReference>
<comment type="caution">
    <text evidence="4">The sequence shown here is derived from an EMBL/GenBank/DDBJ whole genome shotgun (WGS) entry which is preliminary data.</text>
</comment>
<feature type="region of interest" description="Disordered" evidence="2">
    <location>
        <begin position="793"/>
        <end position="827"/>
    </location>
</feature>
<dbReference type="Pfam" id="PF08448">
    <property type="entry name" value="PAS_4"/>
    <property type="match status" value="1"/>
</dbReference>
<dbReference type="CDD" id="cd16936">
    <property type="entry name" value="HATPase_RsbW-like"/>
    <property type="match status" value="1"/>
</dbReference>
<feature type="domain" description="PAS" evidence="3">
    <location>
        <begin position="1"/>
        <end position="40"/>
    </location>
</feature>
<dbReference type="RefSeq" id="WP_271324846.1">
    <property type="nucleotide sequence ID" value="NZ_JAAGKO020000116.1"/>
</dbReference>
<dbReference type="InterPro" id="IPR036457">
    <property type="entry name" value="PPM-type-like_dom_sf"/>
</dbReference>
<dbReference type="Gene3D" id="3.30.565.10">
    <property type="entry name" value="Histidine kinase-like ATPase, C-terminal domain"/>
    <property type="match status" value="1"/>
</dbReference>
<dbReference type="InterPro" id="IPR052016">
    <property type="entry name" value="Bact_Sigma-Reg"/>
</dbReference>
<organism evidence="4 5">
    <name type="scientific">Streptantibioticus silvisoli</name>
    <dbReference type="NCBI Taxonomy" id="2705255"/>
    <lineage>
        <taxon>Bacteria</taxon>
        <taxon>Bacillati</taxon>
        <taxon>Actinomycetota</taxon>
        <taxon>Actinomycetes</taxon>
        <taxon>Kitasatosporales</taxon>
        <taxon>Streptomycetaceae</taxon>
        <taxon>Streptantibioticus</taxon>
    </lineage>
</organism>
<dbReference type="PANTHER" id="PTHR43156:SF2">
    <property type="entry name" value="STAGE II SPORULATION PROTEIN E"/>
    <property type="match status" value="1"/>
</dbReference>
<protein>
    <submittedName>
        <fullName evidence="4">SpoIIE family protein phosphatase</fullName>
    </submittedName>
</protein>
<dbReference type="InterPro" id="IPR013767">
    <property type="entry name" value="PAS_fold"/>
</dbReference>
<dbReference type="InterPro" id="IPR013656">
    <property type="entry name" value="PAS_4"/>
</dbReference>
<dbReference type="InterPro" id="IPR003594">
    <property type="entry name" value="HATPase_dom"/>
</dbReference>
<keyword evidence="5" id="KW-1185">Reference proteome</keyword>
<dbReference type="SUPFAM" id="SSF55874">
    <property type="entry name" value="ATPase domain of HSP90 chaperone/DNA topoisomerase II/histidine kinase"/>
    <property type="match status" value="1"/>
</dbReference>
<dbReference type="SUPFAM" id="SSF81606">
    <property type="entry name" value="PP2C-like"/>
    <property type="match status" value="1"/>
</dbReference>
<proteinExistence type="predicted"/>
<accession>A0ABT6WB52</accession>
<dbReference type="SUPFAM" id="SSF55781">
    <property type="entry name" value="GAF domain-like"/>
    <property type="match status" value="1"/>
</dbReference>
<dbReference type="Pfam" id="PF13581">
    <property type="entry name" value="HATPase_c_2"/>
    <property type="match status" value="1"/>
</dbReference>
<evidence type="ECO:0000313" key="5">
    <source>
        <dbReference type="Proteomes" id="UP001156398"/>
    </source>
</evidence>
<dbReference type="SMART" id="SM00331">
    <property type="entry name" value="PP2C_SIG"/>
    <property type="match status" value="1"/>
</dbReference>
<dbReference type="InterPro" id="IPR001932">
    <property type="entry name" value="PPM-type_phosphatase-like_dom"/>
</dbReference>
<dbReference type="Proteomes" id="UP001156398">
    <property type="component" value="Unassembled WGS sequence"/>
</dbReference>
<dbReference type="EMBL" id="JAAGKO020000116">
    <property type="protein sequence ID" value="MDI5967711.1"/>
    <property type="molecule type" value="Genomic_DNA"/>
</dbReference>
<dbReference type="InterPro" id="IPR036890">
    <property type="entry name" value="HATPase_C_sf"/>
</dbReference>
<name>A0ABT6WB52_9ACTN</name>
<dbReference type="InterPro" id="IPR035965">
    <property type="entry name" value="PAS-like_dom_sf"/>
</dbReference>
<sequence>MSIASFALDHAGRISAWSADARSWFGHSSAEALGRHYDLLIAEAPPGAPAAALGAVASGDGRVMSVTLRDGSRRDALLTCSPLAEPGGTTGLLCQIGEMGRSPRSEVQSAFADALMRTSPFGLGVLDNELRYVMVNDALAEFNGMSVGDHLGSRVGEVVRAADGGEYEKHLRGVLETGEPLHNVVLATRSQGRRDRDKAWSVSFFRLTGREGQVLGLGGLIVDVTQKETALLDASAVRQRLALVNQAGSKVGTTLELAETARELTAFAVPEFADAASVEVREDFLGGGRFRSTDRPVSTVRLAGRSVLEDAADRALFADDRSEHLYPVGSRTHDTVRTGRPWLSDDVDAADLADLDDPGAPARPPGRNGLGSLITAPLLARGRCLGLVRFGRSSHRDPLDADDLKLAEELATRTALSLDNARMYEEERRIAVALQRDMLPGEHEITGRPGLEVASHYRSTSRSAKVGGDWFDVIPLSGHRVALVVGDMMGHDIQAAAGMGQLRTAMHTLARLDLEPVDLLTRLDDIVQNSPAMQHATCVYAVYNTVTRACGIVNAGHPPPVLRHRDGSTEIVAVDPGVPLGIGLGGTEFAVVDIELPEDSTLVLYTDGLIERRGEDIEVGIESLRSALGGPAPAGEALQELCDGLVTALVDLGGDDDLAVLMARAPSTPEHCWIRCKLPPEPRSVPLVRDLVRRTLHDWDLDALRDTVELLMSELVTNSVRHARGQVEIQMARGETLVVEVADDDERLPHLTRAADDDERGRGLTLVGDIAAQWGARSIDSGKVVWFELPLPAPDGGGPPVTPSGGRSPAPAPAAFPETGQGPLGAG</sequence>
<dbReference type="CDD" id="cd00130">
    <property type="entry name" value="PAS"/>
    <property type="match status" value="1"/>
</dbReference>